<keyword evidence="3" id="KW-1185">Reference proteome</keyword>
<accession>A0A7W5Z1A7</accession>
<feature type="signal peptide" evidence="1">
    <location>
        <begin position="1"/>
        <end position="23"/>
    </location>
</feature>
<evidence type="ECO:0000313" key="2">
    <source>
        <dbReference type="EMBL" id="MBB3808240.1"/>
    </source>
</evidence>
<evidence type="ECO:0000313" key="3">
    <source>
        <dbReference type="Proteomes" id="UP000537592"/>
    </source>
</evidence>
<proteinExistence type="predicted"/>
<organism evidence="2 3">
    <name type="scientific">Pseudochelatococcus contaminans</name>
    <dbReference type="NCBI Taxonomy" id="1538103"/>
    <lineage>
        <taxon>Bacteria</taxon>
        <taxon>Pseudomonadati</taxon>
        <taxon>Pseudomonadota</taxon>
        <taxon>Alphaproteobacteria</taxon>
        <taxon>Hyphomicrobiales</taxon>
        <taxon>Chelatococcaceae</taxon>
        <taxon>Pseudochelatococcus</taxon>
    </lineage>
</organism>
<sequence length="95" mass="10050">MIRSLPVLGFASLLVLAASGARATDATTNDKPTFLISARDGYGVAECLTRGDECSLQMANAWCAAQGYHHASDLRVMVAEGGRTMNEEIAVTCDN</sequence>
<dbReference type="AlphaFoldDB" id="A0A7W5Z1A7"/>
<dbReference type="Proteomes" id="UP000537592">
    <property type="component" value="Unassembled WGS sequence"/>
</dbReference>
<reference evidence="2 3" key="1">
    <citation type="submission" date="2020-08" db="EMBL/GenBank/DDBJ databases">
        <title>Genomic Encyclopedia of Type Strains, Phase IV (KMG-IV): sequencing the most valuable type-strain genomes for metagenomic binning, comparative biology and taxonomic classification.</title>
        <authorList>
            <person name="Goeker M."/>
        </authorList>
    </citation>
    <scope>NUCLEOTIDE SEQUENCE [LARGE SCALE GENOMIC DNA]</scope>
    <source>
        <strain evidence="2 3">DSM 28760</strain>
    </source>
</reference>
<gene>
    <name evidence="2" type="ORF">FHS81_000294</name>
</gene>
<dbReference type="EMBL" id="JACICC010000001">
    <property type="protein sequence ID" value="MBB3808240.1"/>
    <property type="molecule type" value="Genomic_DNA"/>
</dbReference>
<name>A0A7W5Z1A7_9HYPH</name>
<evidence type="ECO:0000256" key="1">
    <source>
        <dbReference type="SAM" id="SignalP"/>
    </source>
</evidence>
<dbReference type="RefSeq" id="WP_183750264.1">
    <property type="nucleotide sequence ID" value="NZ_JACICC010000001.1"/>
</dbReference>
<feature type="chain" id="PRO_5030869230" evidence="1">
    <location>
        <begin position="24"/>
        <end position="95"/>
    </location>
</feature>
<comment type="caution">
    <text evidence="2">The sequence shown here is derived from an EMBL/GenBank/DDBJ whole genome shotgun (WGS) entry which is preliminary data.</text>
</comment>
<keyword evidence="1" id="KW-0732">Signal</keyword>
<protein>
    <submittedName>
        <fullName evidence="2">Uncharacterized protein</fullName>
    </submittedName>
</protein>